<dbReference type="KEGG" id="cpro:CPRO_27680"/>
<feature type="binding site" evidence="6">
    <location>
        <position position="216"/>
    </location>
    <ligand>
        <name>substrate</name>
    </ligand>
</feature>
<feature type="binding site" evidence="6">
    <location>
        <position position="146"/>
    </location>
    <ligand>
        <name>a divalent metal cation</name>
        <dbReference type="ChEBI" id="CHEBI:60240"/>
        <label>1</label>
    </ligand>
</feature>
<feature type="binding site" evidence="6">
    <location>
        <position position="146"/>
    </location>
    <ligand>
        <name>a divalent metal cation</name>
        <dbReference type="ChEBI" id="CHEBI:60240"/>
        <label>2</label>
        <note>catalytic</note>
    </ligand>
</feature>
<dbReference type="SUPFAM" id="SSF55920">
    <property type="entry name" value="Creatinase/aminopeptidase"/>
    <property type="match status" value="1"/>
</dbReference>
<dbReference type="EMBL" id="CP014223">
    <property type="protein sequence ID" value="AMJ42314.1"/>
    <property type="molecule type" value="Genomic_DNA"/>
</dbReference>
<evidence type="ECO:0000256" key="4">
    <source>
        <dbReference type="ARBA" id="ARBA00022723"/>
    </source>
</evidence>
<feature type="domain" description="Peptidase M24" evidence="8">
    <location>
        <begin position="51"/>
        <end position="281"/>
    </location>
</feature>
<evidence type="ECO:0000256" key="3">
    <source>
        <dbReference type="ARBA" id="ARBA00022670"/>
    </source>
</evidence>
<dbReference type="NCBIfam" id="TIGR00500">
    <property type="entry name" value="met_pdase_I"/>
    <property type="match status" value="1"/>
</dbReference>
<evidence type="ECO:0000256" key="5">
    <source>
        <dbReference type="ARBA" id="ARBA00022801"/>
    </source>
</evidence>
<dbReference type="EC" id="3.4.11.18" evidence="6 7"/>
<dbReference type="NCBIfam" id="NF008970">
    <property type="entry name" value="PRK12318.1"/>
    <property type="match status" value="1"/>
</dbReference>
<keyword evidence="3 6" id="KW-0645">Protease</keyword>
<keyword evidence="2 6" id="KW-0031">Aminopeptidase</keyword>
<reference evidence="12" key="4">
    <citation type="submission" date="2016-11" db="EMBL/GenBank/DDBJ databases">
        <authorList>
            <person name="Jaros S."/>
            <person name="Januszkiewicz K."/>
            <person name="Wedrychowicz H."/>
        </authorList>
    </citation>
    <scope>NUCLEOTIDE SEQUENCE [LARGE SCALE GENOMIC DNA]</scope>
    <source>
        <strain evidence="12">DSM 1682</strain>
    </source>
</reference>
<evidence type="ECO:0000313" key="10">
    <source>
        <dbReference type="EMBL" id="SHE56161.1"/>
    </source>
</evidence>
<feature type="binding site" evidence="6">
    <location>
        <position position="117"/>
    </location>
    <ligand>
        <name>substrate</name>
    </ligand>
</feature>
<feature type="binding site" evidence="6">
    <location>
        <position position="242"/>
    </location>
    <ligand>
        <name>a divalent metal cation</name>
        <dbReference type="ChEBI" id="CHEBI:60240"/>
        <label>2</label>
        <note>catalytic</note>
    </ligand>
</feature>
<dbReference type="HAMAP" id="MF_01974">
    <property type="entry name" value="MetAP_1"/>
    <property type="match status" value="1"/>
</dbReference>
<evidence type="ECO:0000256" key="6">
    <source>
        <dbReference type="HAMAP-Rule" id="MF_01974"/>
    </source>
</evidence>
<evidence type="ECO:0000259" key="8">
    <source>
        <dbReference type="Pfam" id="PF00557"/>
    </source>
</evidence>
<sequence>MKLGRNDLCWCNSGKKYKQCHGAMDDKIAQYKAKGATVPSHKIIKIPEQIEGIRKAGKLNTEILDMVAEKICAGMSTEDINTLVHEYTISHGGTPAPLGYCGYPKSVCTSVNNVICHGIPSPDEVLKDGDIINVDVTTILNGYYADASRMFCIGEVSPEAKKLVQVTKESVDLALKEVKPWGFLGDIGFVISEYIHANGYTVLRDIGGHGVGNDFHEDPYVCHVGKRGKGMLLVPGMVFTIEPMVNAGKEEFFQDEENGWTIYTKDGSLSAQWEYTVLVTEDGAEIITH</sequence>
<protein>
    <recommendedName>
        <fullName evidence="6 7">Methionine aminopeptidase</fullName>
        <shortName evidence="6">MAP</shortName>
        <shortName evidence="6">MetAP</shortName>
        <ecNumber evidence="6 7">3.4.11.18</ecNumber>
    </recommendedName>
    <alternativeName>
        <fullName evidence="6">Peptidase M</fullName>
    </alternativeName>
</protein>
<dbReference type="RefSeq" id="WP_066052952.1">
    <property type="nucleotide sequence ID" value="NZ_CP014223.1"/>
</dbReference>
<dbReference type="EMBL" id="FQUA01000003">
    <property type="protein sequence ID" value="SHE56161.1"/>
    <property type="molecule type" value="Genomic_DNA"/>
</dbReference>
<reference evidence="10" key="3">
    <citation type="submission" date="2016-11" db="EMBL/GenBank/DDBJ databases">
        <authorList>
            <person name="Varghese N."/>
            <person name="Submissions S."/>
        </authorList>
    </citation>
    <scope>NUCLEOTIDE SEQUENCE</scope>
    <source>
        <strain evidence="10">DSM 1682</strain>
    </source>
</reference>
<comment type="catalytic activity">
    <reaction evidence="6 7">
        <text>Release of N-terminal amino acids, preferentially methionine, from peptides and arylamides.</text>
        <dbReference type="EC" id="3.4.11.18"/>
    </reaction>
</comment>
<dbReference type="InterPro" id="IPR001714">
    <property type="entry name" value="Pept_M24_MAP"/>
</dbReference>
<dbReference type="GO" id="GO:0006508">
    <property type="term" value="P:proteolysis"/>
    <property type="evidence" value="ECO:0007669"/>
    <property type="project" value="UniProtKB-KW"/>
</dbReference>
<comment type="subunit">
    <text evidence="6">Monomer.</text>
</comment>
<dbReference type="Pfam" id="PF02810">
    <property type="entry name" value="SEC-C"/>
    <property type="match status" value="1"/>
</dbReference>
<comment type="similarity">
    <text evidence="6">Belongs to the peptidase M24A family. Methionine aminopeptidase type 1 subfamily.</text>
</comment>
<comment type="cofactor">
    <cofactor evidence="6">
        <name>Co(2+)</name>
        <dbReference type="ChEBI" id="CHEBI:48828"/>
    </cofactor>
    <cofactor evidence="6">
        <name>Zn(2+)</name>
        <dbReference type="ChEBI" id="CHEBI:29105"/>
    </cofactor>
    <cofactor evidence="6">
        <name>Mn(2+)</name>
        <dbReference type="ChEBI" id="CHEBI:29035"/>
    </cofactor>
    <cofactor evidence="6">
        <name>Fe(2+)</name>
        <dbReference type="ChEBI" id="CHEBI:29033"/>
    </cofactor>
    <text evidence="6">Binds 2 divalent metal cations per subunit. Has a high-affinity and a low affinity metal-binding site. The true nature of the physiological cofactor is under debate. The enzyme is active with cobalt, zinc, manganese or divalent iron ions. Most likely, methionine aminopeptidases function as mononuclear Fe(2+)-metalloproteases under physiological conditions, and the catalytically relevant metal-binding site has been assigned to the histidine-containing high-affinity site.</text>
</comment>
<dbReference type="Gene3D" id="3.90.230.10">
    <property type="entry name" value="Creatinase/methionine aminopeptidase superfamily"/>
    <property type="match status" value="1"/>
</dbReference>
<feature type="binding site" evidence="6">
    <location>
        <position position="274"/>
    </location>
    <ligand>
        <name>a divalent metal cation</name>
        <dbReference type="ChEBI" id="CHEBI:60240"/>
        <label>1</label>
    </ligand>
</feature>
<keyword evidence="4 6" id="KW-0479">Metal-binding</keyword>
<dbReference type="SUPFAM" id="SSF103642">
    <property type="entry name" value="Sec-C motif"/>
    <property type="match status" value="1"/>
</dbReference>
<dbReference type="AlphaFoldDB" id="A0A0X8VC74"/>
<feature type="binding site" evidence="6">
    <location>
        <position position="274"/>
    </location>
    <ligand>
        <name>a divalent metal cation</name>
        <dbReference type="ChEBI" id="CHEBI:60240"/>
        <label>2</label>
        <note>catalytic</note>
    </ligand>
</feature>
<keyword evidence="5 6" id="KW-0378">Hydrolase</keyword>
<dbReference type="GO" id="GO:0046872">
    <property type="term" value="F:metal ion binding"/>
    <property type="evidence" value="ECO:0007669"/>
    <property type="project" value="UniProtKB-UniRule"/>
</dbReference>
<evidence type="ECO:0000313" key="9">
    <source>
        <dbReference type="EMBL" id="AMJ42314.1"/>
    </source>
</evidence>
<dbReference type="OrthoDB" id="9802055at2"/>
<feature type="binding site" evidence="6">
    <location>
        <position position="135"/>
    </location>
    <ligand>
        <name>a divalent metal cation</name>
        <dbReference type="ChEBI" id="CHEBI:60240"/>
        <label>1</label>
    </ligand>
</feature>
<organism evidence="10 12">
    <name type="scientific">Anaerotignum propionicum DSM 1682</name>
    <dbReference type="NCBI Taxonomy" id="991789"/>
    <lineage>
        <taxon>Bacteria</taxon>
        <taxon>Bacillati</taxon>
        <taxon>Bacillota</taxon>
        <taxon>Clostridia</taxon>
        <taxon>Lachnospirales</taxon>
        <taxon>Anaerotignaceae</taxon>
        <taxon>Anaerotignum</taxon>
    </lineage>
</organism>
<dbReference type="Pfam" id="PF00557">
    <property type="entry name" value="Peptidase_M24"/>
    <property type="match status" value="1"/>
</dbReference>
<keyword evidence="11" id="KW-1185">Reference proteome</keyword>
<dbReference type="PRINTS" id="PR00599">
    <property type="entry name" value="MAPEPTIDASE"/>
</dbReference>
<evidence type="ECO:0000313" key="11">
    <source>
        <dbReference type="Proteomes" id="UP000068026"/>
    </source>
</evidence>
<evidence type="ECO:0000256" key="2">
    <source>
        <dbReference type="ARBA" id="ARBA00022438"/>
    </source>
</evidence>
<accession>A0A0X8VC74</accession>
<proteinExistence type="inferred from homology"/>
<dbReference type="InterPro" id="IPR002467">
    <property type="entry name" value="Pept_M24A_MAP1"/>
</dbReference>
<dbReference type="InterPro" id="IPR036005">
    <property type="entry name" value="Creatinase/aminopeptidase-like"/>
</dbReference>
<evidence type="ECO:0000256" key="1">
    <source>
        <dbReference type="ARBA" id="ARBA00002521"/>
    </source>
</evidence>
<dbReference type="Proteomes" id="UP000184204">
    <property type="component" value="Unassembled WGS sequence"/>
</dbReference>
<gene>
    <name evidence="6" type="primary">map</name>
    <name evidence="9" type="synonym">map_3</name>
    <name evidence="9" type="ORF">CPRO_27680</name>
    <name evidence="10" type="ORF">SAMN02745151_01133</name>
</gene>
<dbReference type="GO" id="GO:0070006">
    <property type="term" value="F:metalloaminopeptidase activity"/>
    <property type="evidence" value="ECO:0007669"/>
    <property type="project" value="UniProtKB-UniRule"/>
</dbReference>
<feature type="binding site" evidence="6">
    <location>
        <position position="209"/>
    </location>
    <ligand>
        <name>a divalent metal cation</name>
        <dbReference type="ChEBI" id="CHEBI:60240"/>
        <label>2</label>
        <note>catalytic</note>
    </ligand>
</feature>
<evidence type="ECO:0000313" key="12">
    <source>
        <dbReference type="Proteomes" id="UP000184204"/>
    </source>
</evidence>
<dbReference type="Gene3D" id="3.10.450.50">
    <property type="match status" value="1"/>
</dbReference>
<dbReference type="PANTHER" id="PTHR43330">
    <property type="entry name" value="METHIONINE AMINOPEPTIDASE"/>
    <property type="match status" value="1"/>
</dbReference>
<dbReference type="GO" id="GO:0004239">
    <property type="term" value="F:initiator methionyl aminopeptidase activity"/>
    <property type="evidence" value="ECO:0007669"/>
    <property type="project" value="UniProtKB-UniRule"/>
</dbReference>
<dbReference type="CDD" id="cd01086">
    <property type="entry name" value="MetAP1"/>
    <property type="match status" value="1"/>
</dbReference>
<dbReference type="InterPro" id="IPR000994">
    <property type="entry name" value="Pept_M24"/>
</dbReference>
<dbReference type="PANTHER" id="PTHR43330:SF8">
    <property type="entry name" value="METHIONINE AMINOPEPTIDASE 1D, MITOCHONDRIAL"/>
    <property type="match status" value="1"/>
</dbReference>
<comment type="function">
    <text evidence="1 6">Removes the N-terminal methionine from nascent proteins. The N-terminal methionine is often cleaved when the second residue in the primary sequence is small and uncharged (Met-Ala-, Cys, Gly, Pro, Ser, Thr, or Val). Requires deformylation of the N(alpha)-formylated initiator methionine before it can be hydrolyzed.</text>
</comment>
<evidence type="ECO:0000256" key="7">
    <source>
        <dbReference type="RuleBase" id="RU003653"/>
    </source>
</evidence>
<name>A0A0X8VC74_ANAPI</name>
<reference evidence="9 11" key="1">
    <citation type="journal article" date="2016" name="Genome Announc.">
        <title>Complete Genome Sequence of the Amino Acid-Fermenting Clostridium propionicum X2 (DSM 1682).</title>
        <authorList>
            <person name="Poehlein A."/>
            <person name="Schlien K."/>
            <person name="Chowdhury N.P."/>
            <person name="Gottschalk G."/>
            <person name="Buckel W."/>
            <person name="Daniel R."/>
        </authorList>
    </citation>
    <scope>NUCLEOTIDE SEQUENCE [LARGE SCALE GENOMIC DNA]</scope>
    <source>
        <strain evidence="9 11">X2</strain>
    </source>
</reference>
<dbReference type="Proteomes" id="UP000068026">
    <property type="component" value="Chromosome"/>
</dbReference>
<dbReference type="InterPro" id="IPR004027">
    <property type="entry name" value="SEC_C_motif"/>
</dbReference>
<reference evidence="11" key="2">
    <citation type="submission" date="2016-01" db="EMBL/GenBank/DDBJ databases">
        <authorList>
            <person name="Poehlein A."/>
            <person name="Schlien K."/>
            <person name="Gottschalk G."/>
            <person name="Buckel W."/>
            <person name="Daniel R."/>
        </authorList>
    </citation>
    <scope>NUCLEOTIDE SEQUENCE [LARGE SCALE GENOMIC DNA]</scope>
    <source>
        <strain evidence="11">X2</strain>
    </source>
</reference>